<name>A0A7W5AMD5_9ACTN</name>
<feature type="region of interest" description="Disordered" evidence="1">
    <location>
        <begin position="36"/>
        <end position="58"/>
    </location>
</feature>
<sequence length="58" mass="6525">MSGLWDDDRYGDMCPVPVGMLDIAVDRAERLSEIRPDAERHAFGDDPAGDDEFGRDDR</sequence>
<gene>
    <name evidence="2" type="ORF">FHR83_006649</name>
</gene>
<dbReference type="RefSeq" id="WP_183225032.1">
    <property type="nucleotide sequence ID" value="NZ_BMPW01000020.1"/>
</dbReference>
<evidence type="ECO:0000313" key="2">
    <source>
        <dbReference type="EMBL" id="MBB3098943.1"/>
    </source>
</evidence>
<protein>
    <submittedName>
        <fullName evidence="2">Uncharacterized protein</fullName>
    </submittedName>
</protein>
<feature type="compositionally biased region" description="Acidic residues" evidence="1">
    <location>
        <begin position="47"/>
        <end position="58"/>
    </location>
</feature>
<dbReference type="EMBL" id="JACHXF010000017">
    <property type="protein sequence ID" value="MBB3098943.1"/>
    <property type="molecule type" value="Genomic_DNA"/>
</dbReference>
<proteinExistence type="predicted"/>
<organism evidence="2 3">
    <name type="scientific">Actinoplanes campanulatus</name>
    <dbReference type="NCBI Taxonomy" id="113559"/>
    <lineage>
        <taxon>Bacteria</taxon>
        <taxon>Bacillati</taxon>
        <taxon>Actinomycetota</taxon>
        <taxon>Actinomycetes</taxon>
        <taxon>Micromonosporales</taxon>
        <taxon>Micromonosporaceae</taxon>
        <taxon>Actinoplanes</taxon>
    </lineage>
</organism>
<comment type="caution">
    <text evidence="2">The sequence shown here is derived from an EMBL/GenBank/DDBJ whole genome shotgun (WGS) entry which is preliminary data.</text>
</comment>
<dbReference type="AlphaFoldDB" id="A0A7W5AMD5"/>
<reference evidence="2 3" key="1">
    <citation type="submission" date="2020-08" db="EMBL/GenBank/DDBJ databases">
        <title>Genomic Encyclopedia of Type Strains, Phase III (KMG-III): the genomes of soil and plant-associated and newly described type strains.</title>
        <authorList>
            <person name="Whitman W."/>
        </authorList>
    </citation>
    <scope>NUCLEOTIDE SEQUENCE [LARGE SCALE GENOMIC DNA]</scope>
    <source>
        <strain evidence="2 3">CECT 3287</strain>
    </source>
</reference>
<dbReference type="Proteomes" id="UP000590749">
    <property type="component" value="Unassembled WGS sequence"/>
</dbReference>
<keyword evidence="3" id="KW-1185">Reference proteome</keyword>
<evidence type="ECO:0000313" key="3">
    <source>
        <dbReference type="Proteomes" id="UP000590749"/>
    </source>
</evidence>
<evidence type="ECO:0000256" key="1">
    <source>
        <dbReference type="SAM" id="MobiDB-lite"/>
    </source>
</evidence>
<accession>A0A7W5AMD5</accession>